<name>A0A2R6X2Q1_MARPO</name>
<dbReference type="AlphaFoldDB" id="A0A2R6X2Q1"/>
<dbReference type="Proteomes" id="UP000244005">
    <property type="component" value="Unassembled WGS sequence"/>
</dbReference>
<dbReference type="Gramene" id="Mp2g21740.1">
    <property type="protein sequence ID" value="Mp2g21740.1.cds"/>
    <property type="gene ID" value="Mp2g21740"/>
</dbReference>
<dbReference type="EMBL" id="KZ772712">
    <property type="protein sequence ID" value="PTQ40356.1"/>
    <property type="molecule type" value="Genomic_DNA"/>
</dbReference>
<sequence>MIDIIITSITLLDCTLTSQLDEGYVKLQLRSVKPIIRRAGGSHSFLFADIMVCYDSVRERTTLLRLELSKVSGSSRFGAIVIWRRFWRYPRLLSVAILLNQALTWQTLI</sequence>
<protein>
    <submittedName>
        <fullName evidence="1">Uncharacterized protein</fullName>
    </submittedName>
</protein>
<accession>A0A2R6X2Q1</accession>
<evidence type="ECO:0000313" key="2">
    <source>
        <dbReference type="Proteomes" id="UP000244005"/>
    </source>
</evidence>
<reference evidence="2" key="1">
    <citation type="journal article" date="2017" name="Cell">
        <title>Insights into land plant evolution garnered from the Marchantia polymorpha genome.</title>
        <authorList>
            <person name="Bowman J.L."/>
            <person name="Kohchi T."/>
            <person name="Yamato K.T."/>
            <person name="Jenkins J."/>
            <person name="Shu S."/>
            <person name="Ishizaki K."/>
            <person name="Yamaoka S."/>
            <person name="Nishihama R."/>
            <person name="Nakamura Y."/>
            <person name="Berger F."/>
            <person name="Adam C."/>
            <person name="Aki S.S."/>
            <person name="Althoff F."/>
            <person name="Araki T."/>
            <person name="Arteaga-Vazquez M.A."/>
            <person name="Balasubrmanian S."/>
            <person name="Barry K."/>
            <person name="Bauer D."/>
            <person name="Boehm C.R."/>
            <person name="Briginshaw L."/>
            <person name="Caballero-Perez J."/>
            <person name="Catarino B."/>
            <person name="Chen F."/>
            <person name="Chiyoda S."/>
            <person name="Chovatia M."/>
            <person name="Davies K.M."/>
            <person name="Delmans M."/>
            <person name="Demura T."/>
            <person name="Dierschke T."/>
            <person name="Dolan L."/>
            <person name="Dorantes-Acosta A.E."/>
            <person name="Eklund D.M."/>
            <person name="Florent S.N."/>
            <person name="Flores-Sandoval E."/>
            <person name="Fujiyama A."/>
            <person name="Fukuzawa H."/>
            <person name="Galik B."/>
            <person name="Grimanelli D."/>
            <person name="Grimwood J."/>
            <person name="Grossniklaus U."/>
            <person name="Hamada T."/>
            <person name="Haseloff J."/>
            <person name="Hetherington A.J."/>
            <person name="Higo A."/>
            <person name="Hirakawa Y."/>
            <person name="Hundley H.N."/>
            <person name="Ikeda Y."/>
            <person name="Inoue K."/>
            <person name="Inoue S.I."/>
            <person name="Ishida S."/>
            <person name="Jia Q."/>
            <person name="Kakita M."/>
            <person name="Kanazawa T."/>
            <person name="Kawai Y."/>
            <person name="Kawashima T."/>
            <person name="Kennedy M."/>
            <person name="Kinose K."/>
            <person name="Kinoshita T."/>
            <person name="Kohara Y."/>
            <person name="Koide E."/>
            <person name="Komatsu K."/>
            <person name="Kopischke S."/>
            <person name="Kubo M."/>
            <person name="Kyozuka J."/>
            <person name="Lagercrantz U."/>
            <person name="Lin S.S."/>
            <person name="Lindquist E."/>
            <person name="Lipzen A.M."/>
            <person name="Lu C.W."/>
            <person name="De Luna E."/>
            <person name="Martienssen R.A."/>
            <person name="Minamino N."/>
            <person name="Mizutani M."/>
            <person name="Mizutani M."/>
            <person name="Mochizuki N."/>
            <person name="Monte I."/>
            <person name="Mosher R."/>
            <person name="Nagasaki H."/>
            <person name="Nakagami H."/>
            <person name="Naramoto S."/>
            <person name="Nishitani K."/>
            <person name="Ohtani M."/>
            <person name="Okamoto T."/>
            <person name="Okumura M."/>
            <person name="Phillips J."/>
            <person name="Pollak B."/>
            <person name="Reinders A."/>
            <person name="Rovekamp M."/>
            <person name="Sano R."/>
            <person name="Sawa S."/>
            <person name="Schmid M.W."/>
            <person name="Shirakawa M."/>
            <person name="Solano R."/>
            <person name="Spunde A."/>
            <person name="Suetsugu N."/>
            <person name="Sugano S."/>
            <person name="Sugiyama A."/>
            <person name="Sun R."/>
            <person name="Suzuki Y."/>
            <person name="Takenaka M."/>
            <person name="Takezawa D."/>
            <person name="Tomogane H."/>
            <person name="Tsuzuki M."/>
            <person name="Ueda T."/>
            <person name="Umeda M."/>
            <person name="Ward J.M."/>
            <person name="Watanabe Y."/>
            <person name="Yazaki K."/>
            <person name="Yokoyama R."/>
            <person name="Yoshitake Y."/>
            <person name="Yotsui I."/>
            <person name="Zachgo S."/>
            <person name="Schmutz J."/>
        </authorList>
    </citation>
    <scope>NUCLEOTIDE SEQUENCE [LARGE SCALE GENOMIC DNA]</scope>
    <source>
        <strain evidence="2">Tak-1</strain>
    </source>
</reference>
<gene>
    <name evidence="1" type="ORF">MARPO_0040s0041</name>
</gene>
<organism evidence="1 2">
    <name type="scientific">Marchantia polymorpha</name>
    <name type="common">Common liverwort</name>
    <name type="synonym">Marchantia aquatica</name>
    <dbReference type="NCBI Taxonomy" id="3197"/>
    <lineage>
        <taxon>Eukaryota</taxon>
        <taxon>Viridiplantae</taxon>
        <taxon>Streptophyta</taxon>
        <taxon>Embryophyta</taxon>
        <taxon>Marchantiophyta</taxon>
        <taxon>Marchantiopsida</taxon>
        <taxon>Marchantiidae</taxon>
        <taxon>Marchantiales</taxon>
        <taxon>Marchantiaceae</taxon>
        <taxon>Marchantia</taxon>
    </lineage>
</organism>
<keyword evidence="2" id="KW-1185">Reference proteome</keyword>
<proteinExistence type="predicted"/>
<evidence type="ECO:0000313" key="1">
    <source>
        <dbReference type="EMBL" id="PTQ40356.1"/>
    </source>
</evidence>